<keyword evidence="5 13" id="KW-0808">Transferase</keyword>
<dbReference type="CDD" id="cd01555">
    <property type="entry name" value="UdpNAET"/>
    <property type="match status" value="1"/>
</dbReference>
<dbReference type="Gene3D" id="3.65.10.10">
    <property type="entry name" value="Enolpyruvate transferase domain"/>
    <property type="match status" value="2"/>
</dbReference>
<evidence type="ECO:0000256" key="1">
    <source>
        <dbReference type="ARBA" id="ARBA00004496"/>
    </source>
</evidence>
<comment type="pathway">
    <text evidence="2 13">Cell wall biogenesis; peptidoglycan biosynthesis.</text>
</comment>
<evidence type="ECO:0000313" key="15">
    <source>
        <dbReference type="EMBL" id="GAA1571536.1"/>
    </source>
</evidence>
<evidence type="ECO:0000256" key="5">
    <source>
        <dbReference type="ARBA" id="ARBA00022679"/>
    </source>
</evidence>
<feature type="binding site" evidence="13">
    <location>
        <position position="325"/>
    </location>
    <ligand>
        <name>UDP-N-acetyl-alpha-D-glucosamine</name>
        <dbReference type="ChEBI" id="CHEBI:57705"/>
    </ligand>
</feature>
<keyword evidence="8 13" id="KW-0131">Cell cycle</keyword>
<evidence type="ECO:0000256" key="10">
    <source>
        <dbReference type="ARBA" id="ARBA00037534"/>
    </source>
</evidence>
<keyword evidence="6 13" id="KW-0133">Cell shape</keyword>
<dbReference type="NCBIfam" id="TIGR01072">
    <property type="entry name" value="murA"/>
    <property type="match status" value="1"/>
</dbReference>
<feature type="binding site" evidence="13">
    <location>
        <begin position="39"/>
        <end position="40"/>
    </location>
    <ligand>
        <name>phosphoenolpyruvate</name>
        <dbReference type="ChEBI" id="CHEBI:58702"/>
    </ligand>
</feature>
<dbReference type="InterPro" id="IPR013792">
    <property type="entry name" value="RNA3'P_cycl/enolpyr_Trfase_a/b"/>
</dbReference>
<sequence>MPGLYANPWTLKRYSRPVERFRIAGEARLDGAVEVAGAKNSVLKLMAAALLAEGTTTLRQVPGILDVTFMAQLLDTLGCSVKVDADAGIATIAVPGTVGHQCDYELVRKLRASISVLGPLLGRCGQAEVALPGGDNIGSRGLNMHVAGLESMGAKVHIEHGFVIAEAPQGLHGAEVWLDFPSVGATETIMMAAVLAKGTTIIENAAREPEIQDIAAMLVEMGAQIDGAGSPRIEITGVDGLLNPVDHVVVPDRIVSGSWAFAAAITKGDVTVTNGHAEHLELPLDKLHRAGAEITVLNPGFRVRMHDRPKPVDVVTLPYPGFATDLQAFVIALNALSDGAAMVTENLFEGRFTFAQELTRLGAQIQTDGHHAVVRGVPRLSGAPVVASDIRAGAALVLAGLAAEGETLVSAAHHVHRGYTDFAGNLRRLGADVVVEPDDAEMYWG</sequence>
<dbReference type="Proteomes" id="UP001500190">
    <property type="component" value="Unassembled WGS sequence"/>
</dbReference>
<evidence type="ECO:0000256" key="4">
    <source>
        <dbReference type="ARBA" id="ARBA00022618"/>
    </source>
</evidence>
<evidence type="ECO:0000256" key="2">
    <source>
        <dbReference type="ARBA" id="ARBA00004752"/>
    </source>
</evidence>
<dbReference type="PANTHER" id="PTHR43783">
    <property type="entry name" value="UDP-N-ACETYLGLUCOSAMINE 1-CARBOXYVINYLTRANSFERASE"/>
    <property type="match status" value="1"/>
</dbReference>
<dbReference type="NCBIfam" id="NF006873">
    <property type="entry name" value="PRK09369.1"/>
    <property type="match status" value="1"/>
</dbReference>
<dbReference type="InterPro" id="IPR005750">
    <property type="entry name" value="UDP_GlcNAc_COvinyl_MurA"/>
</dbReference>
<keyword evidence="3 13" id="KW-0963">Cytoplasm</keyword>
<dbReference type="InterPro" id="IPR001986">
    <property type="entry name" value="Enolpyruvate_Tfrase_dom"/>
</dbReference>
<proteinExistence type="inferred from homology"/>
<comment type="function">
    <text evidence="10 13">Cell wall formation. Adds enolpyruvyl to UDP-N-acetylglucosamine.</text>
</comment>
<evidence type="ECO:0000256" key="11">
    <source>
        <dbReference type="ARBA" id="ARBA00038367"/>
    </source>
</evidence>
<dbReference type="Pfam" id="PF00275">
    <property type="entry name" value="EPSP_synthase"/>
    <property type="match status" value="1"/>
</dbReference>
<comment type="catalytic activity">
    <reaction evidence="12 13">
        <text>phosphoenolpyruvate + UDP-N-acetyl-alpha-D-glucosamine = UDP-N-acetyl-3-O-(1-carboxyvinyl)-alpha-D-glucosamine + phosphate</text>
        <dbReference type="Rhea" id="RHEA:18681"/>
        <dbReference type="ChEBI" id="CHEBI:43474"/>
        <dbReference type="ChEBI" id="CHEBI:57705"/>
        <dbReference type="ChEBI" id="CHEBI:58702"/>
        <dbReference type="ChEBI" id="CHEBI:68483"/>
        <dbReference type="EC" id="2.5.1.7"/>
    </reaction>
</comment>
<comment type="caution">
    <text evidence="13">Lacks conserved residue(s) required for the propagation of feature annotation.</text>
</comment>
<dbReference type="InterPro" id="IPR036968">
    <property type="entry name" value="Enolpyruvate_Tfrase_sf"/>
</dbReference>
<evidence type="ECO:0000256" key="6">
    <source>
        <dbReference type="ARBA" id="ARBA00022960"/>
    </source>
</evidence>
<evidence type="ECO:0000256" key="9">
    <source>
        <dbReference type="ARBA" id="ARBA00023316"/>
    </source>
</evidence>
<feature type="domain" description="Enolpyruvate transferase" evidence="14">
    <location>
        <begin position="25"/>
        <end position="426"/>
    </location>
</feature>
<feature type="active site" description="Proton donor" evidence="13">
    <location>
        <position position="135"/>
    </location>
</feature>
<gene>
    <name evidence="13 15" type="primary">murA</name>
    <name evidence="15" type="ORF">GCM10009742_12750</name>
</gene>
<protein>
    <recommendedName>
        <fullName evidence="13">UDP-N-acetylglucosamine 1-carboxyvinyltransferase</fullName>
        <ecNumber evidence="13">2.5.1.7</ecNumber>
    </recommendedName>
    <alternativeName>
        <fullName evidence="13">Enoylpyruvate transferase</fullName>
    </alternativeName>
    <alternativeName>
        <fullName evidence="13">UDP-N-acetylglucosamine enolpyruvyl transferase</fullName>
        <shortName evidence="13">EPT</shortName>
    </alternativeName>
</protein>
<evidence type="ECO:0000256" key="3">
    <source>
        <dbReference type="ARBA" id="ARBA00022490"/>
    </source>
</evidence>
<keyword evidence="7 13" id="KW-0573">Peptidoglycan synthesis</keyword>
<evidence type="ECO:0000313" key="16">
    <source>
        <dbReference type="Proteomes" id="UP001500190"/>
    </source>
</evidence>
<reference evidence="15 16" key="1">
    <citation type="journal article" date="2019" name="Int. J. Syst. Evol. Microbiol.">
        <title>The Global Catalogue of Microorganisms (GCM) 10K type strain sequencing project: providing services to taxonomists for standard genome sequencing and annotation.</title>
        <authorList>
            <consortium name="The Broad Institute Genomics Platform"/>
            <consortium name="The Broad Institute Genome Sequencing Center for Infectious Disease"/>
            <person name="Wu L."/>
            <person name="Ma J."/>
        </authorList>
    </citation>
    <scope>NUCLEOTIDE SEQUENCE [LARGE SCALE GENOMIC DNA]</scope>
    <source>
        <strain evidence="15 16">JCM 14304</strain>
    </source>
</reference>
<evidence type="ECO:0000256" key="12">
    <source>
        <dbReference type="ARBA" id="ARBA00047527"/>
    </source>
</evidence>
<comment type="caution">
    <text evidence="15">The sequence shown here is derived from an EMBL/GenBank/DDBJ whole genome shotgun (WGS) entry which is preliminary data.</text>
</comment>
<evidence type="ECO:0000256" key="7">
    <source>
        <dbReference type="ARBA" id="ARBA00022984"/>
    </source>
</evidence>
<evidence type="ECO:0000256" key="8">
    <source>
        <dbReference type="ARBA" id="ARBA00023306"/>
    </source>
</evidence>
<dbReference type="EMBL" id="BAAAND010000001">
    <property type="protein sequence ID" value="GAA1571536.1"/>
    <property type="molecule type" value="Genomic_DNA"/>
</dbReference>
<comment type="similarity">
    <text evidence="11 13">Belongs to the EPSP synthase family. MurA subfamily.</text>
</comment>
<name>A0ABN2D6Y0_9ACTN</name>
<dbReference type="InterPro" id="IPR050068">
    <property type="entry name" value="MurA_subfamily"/>
</dbReference>
<accession>A0ABN2D6Y0</accession>
<dbReference type="EC" id="2.5.1.7" evidence="13"/>
<dbReference type="SUPFAM" id="SSF55205">
    <property type="entry name" value="EPT/RTPC-like"/>
    <property type="match status" value="1"/>
</dbReference>
<keyword evidence="9 13" id="KW-0961">Cell wall biogenesis/degradation</keyword>
<feature type="binding site" evidence="13">
    <location>
        <position position="347"/>
    </location>
    <ligand>
        <name>UDP-N-acetyl-alpha-D-glucosamine</name>
        <dbReference type="ChEBI" id="CHEBI:57705"/>
    </ligand>
</feature>
<evidence type="ECO:0000256" key="13">
    <source>
        <dbReference type="HAMAP-Rule" id="MF_00111"/>
    </source>
</evidence>
<feature type="binding site" evidence="13">
    <location>
        <position position="111"/>
    </location>
    <ligand>
        <name>UDP-N-acetyl-alpha-D-glucosamine</name>
        <dbReference type="ChEBI" id="CHEBI:57705"/>
    </ligand>
</feature>
<keyword evidence="16" id="KW-1185">Reference proteome</keyword>
<keyword evidence="4 13" id="KW-0132">Cell division</keyword>
<evidence type="ECO:0000259" key="14">
    <source>
        <dbReference type="Pfam" id="PF00275"/>
    </source>
</evidence>
<dbReference type="HAMAP" id="MF_00111">
    <property type="entry name" value="MurA"/>
    <property type="match status" value="1"/>
</dbReference>
<dbReference type="PANTHER" id="PTHR43783:SF1">
    <property type="entry name" value="UDP-N-ACETYLGLUCOSAMINE 1-CARBOXYVINYLTRANSFERASE"/>
    <property type="match status" value="1"/>
</dbReference>
<comment type="subcellular location">
    <subcellularLocation>
        <location evidence="1 13">Cytoplasm</location>
    </subcellularLocation>
</comment>
<organism evidence="15 16">
    <name type="scientific">Kribbella karoonensis</name>
    <dbReference type="NCBI Taxonomy" id="324851"/>
    <lineage>
        <taxon>Bacteria</taxon>
        <taxon>Bacillati</taxon>
        <taxon>Actinomycetota</taxon>
        <taxon>Actinomycetes</taxon>
        <taxon>Propionibacteriales</taxon>
        <taxon>Kribbellaceae</taxon>
        <taxon>Kribbella</taxon>
    </lineage>
</organism>